<keyword evidence="3" id="KW-1185">Reference proteome</keyword>
<dbReference type="AlphaFoldDB" id="A0A0D0CCE5"/>
<evidence type="ECO:0000313" key="2">
    <source>
        <dbReference type="EMBL" id="KIK60184.1"/>
    </source>
</evidence>
<dbReference type="Proteomes" id="UP000053593">
    <property type="component" value="Unassembled WGS sequence"/>
</dbReference>
<dbReference type="EMBL" id="KN834776">
    <property type="protein sequence ID" value="KIK60184.1"/>
    <property type="molecule type" value="Genomic_DNA"/>
</dbReference>
<reference evidence="2 3" key="1">
    <citation type="submission" date="2014-04" db="EMBL/GenBank/DDBJ databases">
        <title>Evolutionary Origins and Diversification of the Mycorrhizal Mutualists.</title>
        <authorList>
            <consortium name="DOE Joint Genome Institute"/>
            <consortium name="Mycorrhizal Genomics Consortium"/>
            <person name="Kohler A."/>
            <person name="Kuo A."/>
            <person name="Nagy L.G."/>
            <person name="Floudas D."/>
            <person name="Copeland A."/>
            <person name="Barry K.W."/>
            <person name="Cichocki N."/>
            <person name="Veneault-Fourrey C."/>
            <person name="LaButti K."/>
            <person name="Lindquist E.A."/>
            <person name="Lipzen A."/>
            <person name="Lundell T."/>
            <person name="Morin E."/>
            <person name="Murat C."/>
            <person name="Riley R."/>
            <person name="Ohm R."/>
            <person name="Sun H."/>
            <person name="Tunlid A."/>
            <person name="Henrissat B."/>
            <person name="Grigoriev I.V."/>
            <person name="Hibbett D.S."/>
            <person name="Martin F."/>
        </authorList>
    </citation>
    <scope>NUCLEOTIDE SEQUENCE [LARGE SCALE GENOMIC DNA]</scope>
    <source>
        <strain evidence="2 3">FD-317 M1</strain>
    </source>
</reference>
<gene>
    <name evidence="2" type="ORF">GYMLUDRAFT_614241</name>
</gene>
<organism evidence="2 3">
    <name type="scientific">Collybiopsis luxurians FD-317 M1</name>
    <dbReference type="NCBI Taxonomy" id="944289"/>
    <lineage>
        <taxon>Eukaryota</taxon>
        <taxon>Fungi</taxon>
        <taxon>Dikarya</taxon>
        <taxon>Basidiomycota</taxon>
        <taxon>Agaricomycotina</taxon>
        <taxon>Agaricomycetes</taxon>
        <taxon>Agaricomycetidae</taxon>
        <taxon>Agaricales</taxon>
        <taxon>Marasmiineae</taxon>
        <taxon>Omphalotaceae</taxon>
        <taxon>Collybiopsis</taxon>
        <taxon>Collybiopsis luxurians</taxon>
    </lineage>
</organism>
<evidence type="ECO:0000256" key="1">
    <source>
        <dbReference type="SAM" id="MobiDB-lite"/>
    </source>
</evidence>
<sequence>MAQKKESSWRKIWQKKNKHKGPGIAATQEHAEQPTVPTNSSFSGAFFSGAQHFHVSGGEFYHFQGNPNITNVLNTSGGVIERASKVLVCPTPANTLSEETI</sequence>
<protein>
    <submittedName>
        <fullName evidence="2">Uncharacterized protein</fullName>
    </submittedName>
</protein>
<accession>A0A0D0CCE5</accession>
<evidence type="ECO:0000313" key="3">
    <source>
        <dbReference type="Proteomes" id="UP000053593"/>
    </source>
</evidence>
<dbReference type="HOGENOM" id="CLU_2292011_0_0_1"/>
<proteinExistence type="predicted"/>
<name>A0A0D0CCE5_9AGAR</name>
<feature type="compositionally biased region" description="Basic residues" evidence="1">
    <location>
        <begin position="12"/>
        <end position="21"/>
    </location>
</feature>
<feature type="region of interest" description="Disordered" evidence="1">
    <location>
        <begin position="1"/>
        <end position="39"/>
    </location>
</feature>